<dbReference type="PANTHER" id="PTHR45436:SF15">
    <property type="entry name" value="SENSOR HISTIDINE KINASE CUSS"/>
    <property type="match status" value="1"/>
</dbReference>
<dbReference type="EC" id="2.7.13.3" evidence="3"/>
<keyword evidence="9" id="KW-0902">Two-component regulatory system</keyword>
<evidence type="ECO:0000256" key="2">
    <source>
        <dbReference type="ARBA" id="ARBA00004141"/>
    </source>
</evidence>
<proteinExistence type="predicted"/>
<keyword evidence="6 11" id="KW-0812">Transmembrane</keyword>
<keyword evidence="7 13" id="KW-0418">Kinase</keyword>
<dbReference type="PANTHER" id="PTHR45436">
    <property type="entry name" value="SENSOR HISTIDINE KINASE YKOH"/>
    <property type="match status" value="1"/>
</dbReference>
<evidence type="ECO:0000256" key="3">
    <source>
        <dbReference type="ARBA" id="ARBA00012438"/>
    </source>
</evidence>
<gene>
    <name evidence="13" type="ORF">FX988_00746</name>
</gene>
<dbReference type="InterPro" id="IPR003594">
    <property type="entry name" value="HATPase_dom"/>
</dbReference>
<evidence type="ECO:0000256" key="10">
    <source>
        <dbReference type="ARBA" id="ARBA00023136"/>
    </source>
</evidence>
<dbReference type="PROSITE" id="PS50109">
    <property type="entry name" value="HIS_KIN"/>
    <property type="match status" value="1"/>
</dbReference>
<dbReference type="InterPro" id="IPR036890">
    <property type="entry name" value="HATPase_C_sf"/>
</dbReference>
<keyword evidence="8 11" id="KW-1133">Transmembrane helix</keyword>
<dbReference type="EMBL" id="CP047656">
    <property type="protein sequence ID" value="QHJ10532.1"/>
    <property type="molecule type" value="Genomic_DNA"/>
</dbReference>
<comment type="subcellular location">
    <subcellularLocation>
        <location evidence="2">Membrane</location>
        <topology evidence="2">Multi-pass membrane protein</topology>
    </subcellularLocation>
</comment>
<organism evidence="13 14">
    <name type="scientific">Paraglaciecola mesophila</name>
    <dbReference type="NCBI Taxonomy" id="197222"/>
    <lineage>
        <taxon>Bacteria</taxon>
        <taxon>Pseudomonadati</taxon>
        <taxon>Pseudomonadota</taxon>
        <taxon>Gammaproteobacteria</taxon>
        <taxon>Alteromonadales</taxon>
        <taxon>Alteromonadaceae</taxon>
        <taxon>Paraglaciecola</taxon>
    </lineage>
</organism>
<dbReference type="RefSeq" id="WP_160178399.1">
    <property type="nucleotide sequence ID" value="NZ_CP047656.1"/>
</dbReference>
<dbReference type="PRINTS" id="PR00344">
    <property type="entry name" value="BCTRLSENSOR"/>
</dbReference>
<dbReference type="AlphaFoldDB" id="A0A857JGY9"/>
<reference evidence="13 14" key="1">
    <citation type="submission" date="2019-12" db="EMBL/GenBank/DDBJ databases">
        <title>Genome sequencing and assembly of endphytes of Porphyra tenera.</title>
        <authorList>
            <person name="Park J.M."/>
            <person name="Shin R."/>
            <person name="Jo S.H."/>
        </authorList>
    </citation>
    <scope>NUCLEOTIDE SEQUENCE [LARGE SCALE GENOMIC DNA]</scope>
    <source>
        <strain evidence="13 14">GPM4</strain>
    </source>
</reference>
<keyword evidence="4" id="KW-0597">Phosphoprotein</keyword>
<evidence type="ECO:0000256" key="4">
    <source>
        <dbReference type="ARBA" id="ARBA00022553"/>
    </source>
</evidence>
<evidence type="ECO:0000256" key="1">
    <source>
        <dbReference type="ARBA" id="ARBA00000085"/>
    </source>
</evidence>
<evidence type="ECO:0000256" key="9">
    <source>
        <dbReference type="ARBA" id="ARBA00023012"/>
    </source>
</evidence>
<dbReference type="CDD" id="cd00082">
    <property type="entry name" value="HisKA"/>
    <property type="match status" value="1"/>
</dbReference>
<evidence type="ECO:0000256" key="7">
    <source>
        <dbReference type="ARBA" id="ARBA00022777"/>
    </source>
</evidence>
<feature type="transmembrane region" description="Helical" evidence="11">
    <location>
        <begin position="20"/>
        <end position="44"/>
    </location>
</feature>
<accession>A0A857JGY9</accession>
<evidence type="ECO:0000256" key="6">
    <source>
        <dbReference type="ARBA" id="ARBA00022692"/>
    </source>
</evidence>
<feature type="transmembrane region" description="Helical" evidence="11">
    <location>
        <begin position="163"/>
        <end position="181"/>
    </location>
</feature>
<evidence type="ECO:0000313" key="14">
    <source>
        <dbReference type="Proteomes" id="UP000464524"/>
    </source>
</evidence>
<dbReference type="InterPro" id="IPR004358">
    <property type="entry name" value="Sig_transdc_His_kin-like_C"/>
</dbReference>
<dbReference type="SMART" id="SM00388">
    <property type="entry name" value="HisKA"/>
    <property type="match status" value="1"/>
</dbReference>
<sequence length="449" mass="51035">MQKFSALLASAYQKLGFKRLFWRIFICFWLSSLLVMIATGFVIISKYSSEDYTKRYNNDVLTQAERIVWRYEQSVTSATNRSIKLKNWITKRENRRGHLLPMLIKDETNQGIYQYRFNKVKPNERLEYSVLGPSGRFYQVFSKKPQAPRIYTQLMYRFQSLQFVFIFFASALVSALLSWSITRPLNALGSFSRRYANEQEVPPLPRTLLTRGDELSDLASDIEFMVNKTHAAASAQQQLLHDVSHELRAPLARLQVSAALIEQKTPDNRHVKQIHSDCLRIDQLIQQILDYSKLEQSNPSPEPCDIDALCNQVIDNMAVTYPAVPVEYRPDSKAQIMGFAEALLQALDNIIGNACKYSSSGDLVQITTLDRPTSVLITVRDHGPGVDEQEMSKLLQPFYRAGNKMHTNGFGLGLSIALKAIHKHKGELRMSTPDDGGLSVELILPKVVI</sequence>
<dbReference type="InterPro" id="IPR050428">
    <property type="entry name" value="TCS_sensor_his_kinase"/>
</dbReference>
<dbReference type="GO" id="GO:0000155">
    <property type="term" value="F:phosphorelay sensor kinase activity"/>
    <property type="evidence" value="ECO:0007669"/>
    <property type="project" value="InterPro"/>
</dbReference>
<dbReference type="KEGG" id="pmes:FX988_00746"/>
<dbReference type="OrthoDB" id="9804645at2"/>
<evidence type="ECO:0000256" key="11">
    <source>
        <dbReference type="SAM" id="Phobius"/>
    </source>
</evidence>
<evidence type="ECO:0000259" key="12">
    <source>
        <dbReference type="PROSITE" id="PS50109"/>
    </source>
</evidence>
<evidence type="ECO:0000256" key="5">
    <source>
        <dbReference type="ARBA" id="ARBA00022679"/>
    </source>
</evidence>
<dbReference type="Pfam" id="PF00512">
    <property type="entry name" value="HisKA"/>
    <property type="match status" value="1"/>
</dbReference>
<evidence type="ECO:0000256" key="8">
    <source>
        <dbReference type="ARBA" id="ARBA00022989"/>
    </source>
</evidence>
<dbReference type="Pfam" id="PF02518">
    <property type="entry name" value="HATPase_c"/>
    <property type="match status" value="1"/>
</dbReference>
<keyword evidence="5 13" id="KW-0808">Transferase</keyword>
<dbReference type="SUPFAM" id="SSF47384">
    <property type="entry name" value="Homodimeric domain of signal transducing histidine kinase"/>
    <property type="match status" value="1"/>
</dbReference>
<dbReference type="Gene3D" id="1.10.287.130">
    <property type="match status" value="1"/>
</dbReference>
<dbReference type="Gene3D" id="3.30.565.10">
    <property type="entry name" value="Histidine kinase-like ATPase, C-terminal domain"/>
    <property type="match status" value="1"/>
</dbReference>
<feature type="domain" description="Histidine kinase" evidence="12">
    <location>
        <begin position="242"/>
        <end position="448"/>
    </location>
</feature>
<dbReference type="CDD" id="cd00075">
    <property type="entry name" value="HATPase"/>
    <property type="match status" value="1"/>
</dbReference>
<dbReference type="InterPro" id="IPR036097">
    <property type="entry name" value="HisK_dim/P_sf"/>
</dbReference>
<dbReference type="Proteomes" id="UP000464524">
    <property type="component" value="Chromosome"/>
</dbReference>
<dbReference type="GO" id="GO:0005886">
    <property type="term" value="C:plasma membrane"/>
    <property type="evidence" value="ECO:0007669"/>
    <property type="project" value="TreeGrafter"/>
</dbReference>
<comment type="catalytic activity">
    <reaction evidence="1">
        <text>ATP + protein L-histidine = ADP + protein N-phospho-L-histidine.</text>
        <dbReference type="EC" id="2.7.13.3"/>
    </reaction>
</comment>
<name>A0A857JGY9_9ALTE</name>
<evidence type="ECO:0000313" key="13">
    <source>
        <dbReference type="EMBL" id="QHJ10532.1"/>
    </source>
</evidence>
<dbReference type="SUPFAM" id="SSF55874">
    <property type="entry name" value="ATPase domain of HSP90 chaperone/DNA topoisomerase II/histidine kinase"/>
    <property type="match status" value="1"/>
</dbReference>
<keyword evidence="10 11" id="KW-0472">Membrane</keyword>
<keyword evidence="14" id="KW-1185">Reference proteome</keyword>
<dbReference type="Gene3D" id="6.10.340.10">
    <property type="match status" value="1"/>
</dbReference>
<dbReference type="SMART" id="SM00387">
    <property type="entry name" value="HATPase_c"/>
    <property type="match status" value="1"/>
</dbReference>
<protein>
    <recommendedName>
        <fullName evidence="3">histidine kinase</fullName>
        <ecNumber evidence="3">2.7.13.3</ecNumber>
    </recommendedName>
</protein>
<dbReference type="InterPro" id="IPR005467">
    <property type="entry name" value="His_kinase_dom"/>
</dbReference>
<dbReference type="InterPro" id="IPR003661">
    <property type="entry name" value="HisK_dim/P_dom"/>
</dbReference>